<evidence type="ECO:0000256" key="3">
    <source>
        <dbReference type="ARBA" id="ARBA00023163"/>
    </source>
</evidence>
<dbReference type="InterPro" id="IPR018060">
    <property type="entry name" value="HTH_AraC"/>
</dbReference>
<dbReference type="KEGG" id="cace:CACET_c25870"/>
<name>A0A0G3WDP7_9CLOT</name>
<dbReference type="Pfam" id="PF00165">
    <property type="entry name" value="HTH_AraC"/>
    <property type="match status" value="1"/>
</dbReference>
<keyword evidence="3" id="KW-0804">Transcription</keyword>
<accession>A0A0G3WDP7</accession>
<evidence type="ECO:0000313" key="5">
    <source>
        <dbReference type="EMBL" id="AKL96032.1"/>
    </source>
</evidence>
<dbReference type="PANTHER" id="PTHR47504:SF5">
    <property type="entry name" value="RIGHT ORIGIN-BINDING PROTEIN"/>
    <property type="match status" value="1"/>
</dbReference>
<dbReference type="Proteomes" id="UP000035704">
    <property type="component" value="Chromosome"/>
</dbReference>
<evidence type="ECO:0000256" key="1">
    <source>
        <dbReference type="ARBA" id="ARBA00023015"/>
    </source>
</evidence>
<keyword evidence="2" id="KW-0238">DNA-binding</keyword>
<dbReference type="GO" id="GO:0003700">
    <property type="term" value="F:DNA-binding transcription factor activity"/>
    <property type="evidence" value="ECO:0007669"/>
    <property type="project" value="InterPro"/>
</dbReference>
<reference evidence="5 6" key="1">
    <citation type="submission" date="2014-10" db="EMBL/GenBank/DDBJ databases">
        <title>Genome sequence of Clostridium aceticum DSM 1496.</title>
        <authorList>
            <person name="Poehlein A."/>
            <person name="Schiel-Bengelsdorf B."/>
            <person name="Gottschalk G."/>
            <person name="Duerre P."/>
            <person name="Daniel R."/>
        </authorList>
    </citation>
    <scope>NUCLEOTIDE SEQUENCE [LARGE SCALE GENOMIC DNA]</scope>
    <source>
        <strain evidence="5 6">DSM 1496</strain>
    </source>
</reference>
<dbReference type="InterPro" id="IPR050959">
    <property type="entry name" value="MarA-like"/>
</dbReference>
<protein>
    <submittedName>
        <fullName evidence="5">Transcriptional regulator, AraC family</fullName>
    </submittedName>
</protein>
<evidence type="ECO:0000313" key="6">
    <source>
        <dbReference type="Proteomes" id="UP000035704"/>
    </source>
</evidence>
<dbReference type="AlphaFoldDB" id="A0A0G3WDP7"/>
<sequence>MMHAWEGIQKTIDYIEGNMSEEIKIEELAEMAALSQFYFQRLFKRLVKKPGNEYIKLRMG</sequence>
<dbReference type="PATRIC" id="fig|84022.6.peg.2613"/>
<dbReference type="EMBL" id="CP009687">
    <property type="protein sequence ID" value="AKL96032.1"/>
    <property type="molecule type" value="Genomic_DNA"/>
</dbReference>
<keyword evidence="6" id="KW-1185">Reference proteome</keyword>
<proteinExistence type="predicted"/>
<gene>
    <name evidence="5" type="ORF">CACET_c25870</name>
</gene>
<dbReference type="GO" id="GO:0043565">
    <property type="term" value="F:sequence-specific DNA binding"/>
    <property type="evidence" value="ECO:0007669"/>
    <property type="project" value="InterPro"/>
</dbReference>
<evidence type="ECO:0000259" key="4">
    <source>
        <dbReference type="PROSITE" id="PS01124"/>
    </source>
</evidence>
<feature type="domain" description="HTH araC/xylS-type" evidence="4">
    <location>
        <begin position="9"/>
        <end position="60"/>
    </location>
</feature>
<dbReference type="STRING" id="84022.CACET_c25870"/>
<dbReference type="PANTHER" id="PTHR47504">
    <property type="entry name" value="RIGHT ORIGIN-BINDING PROTEIN"/>
    <property type="match status" value="1"/>
</dbReference>
<dbReference type="SUPFAM" id="SSF46689">
    <property type="entry name" value="Homeodomain-like"/>
    <property type="match status" value="1"/>
</dbReference>
<keyword evidence="1" id="KW-0805">Transcription regulation</keyword>
<organism evidence="5 6">
    <name type="scientific">Clostridium aceticum</name>
    <dbReference type="NCBI Taxonomy" id="84022"/>
    <lineage>
        <taxon>Bacteria</taxon>
        <taxon>Bacillati</taxon>
        <taxon>Bacillota</taxon>
        <taxon>Clostridia</taxon>
        <taxon>Eubacteriales</taxon>
        <taxon>Clostridiaceae</taxon>
        <taxon>Clostridium</taxon>
    </lineage>
</organism>
<evidence type="ECO:0000256" key="2">
    <source>
        <dbReference type="ARBA" id="ARBA00023125"/>
    </source>
</evidence>
<dbReference type="PROSITE" id="PS01124">
    <property type="entry name" value="HTH_ARAC_FAMILY_2"/>
    <property type="match status" value="1"/>
</dbReference>
<dbReference type="InterPro" id="IPR009057">
    <property type="entry name" value="Homeodomain-like_sf"/>
</dbReference>
<dbReference type="Gene3D" id="1.10.10.60">
    <property type="entry name" value="Homeodomain-like"/>
    <property type="match status" value="1"/>
</dbReference>